<evidence type="ECO:0000313" key="2">
    <source>
        <dbReference type="Proteomes" id="UP000324800"/>
    </source>
</evidence>
<reference evidence="1 2" key="1">
    <citation type="submission" date="2019-03" db="EMBL/GenBank/DDBJ databases">
        <title>Single cell metagenomics reveals metabolic interactions within the superorganism composed of flagellate Streblomastix strix and complex community of Bacteroidetes bacteria on its surface.</title>
        <authorList>
            <person name="Treitli S.C."/>
            <person name="Kolisko M."/>
            <person name="Husnik F."/>
            <person name="Keeling P."/>
            <person name="Hampl V."/>
        </authorList>
    </citation>
    <scope>NUCLEOTIDE SEQUENCE [LARGE SCALE GENOMIC DNA]</scope>
    <source>
        <strain evidence="1">ST1C</strain>
    </source>
</reference>
<feature type="non-terminal residue" evidence="1">
    <location>
        <position position="1"/>
    </location>
</feature>
<feature type="non-terminal residue" evidence="1">
    <location>
        <position position="171"/>
    </location>
</feature>
<protein>
    <submittedName>
        <fullName evidence="1">Uncharacterized protein</fullName>
    </submittedName>
</protein>
<accession>A0A5J4PIB0</accession>
<dbReference type="EMBL" id="SNRW01050415">
    <property type="protein sequence ID" value="KAA6309205.1"/>
    <property type="molecule type" value="Genomic_DNA"/>
</dbReference>
<gene>
    <name evidence="1" type="ORF">EZS28_056559</name>
</gene>
<evidence type="ECO:0000313" key="1">
    <source>
        <dbReference type="EMBL" id="KAA6309205.1"/>
    </source>
</evidence>
<sequence length="171" mass="19153">RYYKHKLKFIVPTSESANKLERERLLERDEDILGLELSEKEGICGAGKADLEVEVETQRFAILAQHACVAAEIALIFGDIRESTLQILTVHNITRIVADDTQQKREVALVADQFKDVQGKNASVYKVLGEQSKQAIRESTIIAKILAESQTPIDPKQLTIQLQPQAIQAIF</sequence>
<dbReference type="Proteomes" id="UP000324800">
    <property type="component" value="Unassembled WGS sequence"/>
</dbReference>
<dbReference type="AlphaFoldDB" id="A0A5J4PIB0"/>
<comment type="caution">
    <text evidence="1">The sequence shown here is derived from an EMBL/GenBank/DDBJ whole genome shotgun (WGS) entry which is preliminary data.</text>
</comment>
<organism evidence="1 2">
    <name type="scientific">Streblomastix strix</name>
    <dbReference type="NCBI Taxonomy" id="222440"/>
    <lineage>
        <taxon>Eukaryota</taxon>
        <taxon>Metamonada</taxon>
        <taxon>Preaxostyla</taxon>
        <taxon>Oxymonadida</taxon>
        <taxon>Streblomastigidae</taxon>
        <taxon>Streblomastix</taxon>
    </lineage>
</organism>
<name>A0A5J4PIB0_9EUKA</name>
<proteinExistence type="predicted"/>